<dbReference type="SUPFAM" id="SSF141571">
    <property type="entry name" value="Pentapeptide repeat-like"/>
    <property type="match status" value="1"/>
</dbReference>
<dbReference type="AlphaFoldDB" id="A0A928ZPY4"/>
<feature type="signal peptide" evidence="2">
    <location>
        <begin position="1"/>
        <end position="40"/>
    </location>
</feature>
<accession>A0A928ZPY4</accession>
<evidence type="ECO:0000256" key="2">
    <source>
        <dbReference type="SAM" id="SignalP"/>
    </source>
</evidence>
<feature type="chain" id="PRO_5037909506" evidence="2">
    <location>
        <begin position="41"/>
        <end position="215"/>
    </location>
</feature>
<evidence type="ECO:0000313" key="3">
    <source>
        <dbReference type="EMBL" id="MBE9065695.1"/>
    </source>
</evidence>
<dbReference type="EMBL" id="JADEXP010000015">
    <property type="protein sequence ID" value="MBE9065695.1"/>
    <property type="molecule type" value="Genomic_DNA"/>
</dbReference>
<dbReference type="RefSeq" id="WP_193990859.1">
    <property type="nucleotide sequence ID" value="NZ_JADEXP010000015.1"/>
</dbReference>
<organism evidence="3 4">
    <name type="scientific">Leptolyngbya cf. ectocarpi LEGE 11479</name>
    <dbReference type="NCBI Taxonomy" id="1828722"/>
    <lineage>
        <taxon>Bacteria</taxon>
        <taxon>Bacillati</taxon>
        <taxon>Cyanobacteriota</taxon>
        <taxon>Cyanophyceae</taxon>
        <taxon>Leptolyngbyales</taxon>
        <taxon>Leptolyngbyaceae</taxon>
        <taxon>Leptolyngbya group</taxon>
        <taxon>Leptolyngbya</taxon>
    </lineage>
</organism>
<gene>
    <name evidence="3" type="ORF">IQ260_03410</name>
</gene>
<dbReference type="PANTHER" id="PTHR47485:SF1">
    <property type="entry name" value="THYLAKOID LUMENAL 17.4 KDA PROTEIN, CHLOROPLASTIC"/>
    <property type="match status" value="1"/>
</dbReference>
<dbReference type="Pfam" id="PF00805">
    <property type="entry name" value="Pentapeptide"/>
    <property type="match status" value="2"/>
</dbReference>
<dbReference type="PANTHER" id="PTHR47485">
    <property type="entry name" value="THYLAKOID LUMENAL 17.4 KDA PROTEIN, CHLOROPLASTIC"/>
    <property type="match status" value="1"/>
</dbReference>
<keyword evidence="2" id="KW-0732">Signal</keyword>
<protein>
    <submittedName>
        <fullName evidence="3">Pentapeptide repeat-containing protein</fullName>
    </submittedName>
</protein>
<dbReference type="Proteomes" id="UP000615026">
    <property type="component" value="Unassembled WGS sequence"/>
</dbReference>
<keyword evidence="1" id="KW-0677">Repeat</keyword>
<sequence>MQSMVQEITQWLQQCGKSPVALVAVTAFTLTLAHSSTAQAVDENDLKRLIETNECPGCDLQEADLRRLNLTGANLEGANLREANFFYAILDGANLSGADLRATNFASVRAVAIISDVLDSEGNNLIFPAQFIGADFEGALLNYADFSDALMEEANFQDAYIHKTRFIATDLRFSNFETTYVHDVDLNRANLCGSTYWGGNDYRRDCTVPDTDLEE</sequence>
<reference evidence="3" key="1">
    <citation type="submission" date="2020-10" db="EMBL/GenBank/DDBJ databases">
        <authorList>
            <person name="Castelo-Branco R."/>
            <person name="Eusebio N."/>
            <person name="Adriana R."/>
            <person name="Vieira A."/>
            <person name="Brugerolle De Fraissinette N."/>
            <person name="Rezende De Castro R."/>
            <person name="Schneider M.P."/>
            <person name="Vasconcelos V."/>
            <person name="Leao P.N."/>
        </authorList>
    </citation>
    <scope>NUCLEOTIDE SEQUENCE</scope>
    <source>
        <strain evidence="3">LEGE 11479</strain>
    </source>
</reference>
<name>A0A928ZPY4_LEPEC</name>
<evidence type="ECO:0000313" key="4">
    <source>
        <dbReference type="Proteomes" id="UP000615026"/>
    </source>
</evidence>
<dbReference type="Gene3D" id="2.160.20.80">
    <property type="entry name" value="E3 ubiquitin-protein ligase SopA"/>
    <property type="match status" value="2"/>
</dbReference>
<proteinExistence type="predicted"/>
<evidence type="ECO:0000256" key="1">
    <source>
        <dbReference type="ARBA" id="ARBA00022737"/>
    </source>
</evidence>
<comment type="caution">
    <text evidence="3">The sequence shown here is derived from an EMBL/GenBank/DDBJ whole genome shotgun (WGS) entry which is preliminary data.</text>
</comment>
<dbReference type="InterPro" id="IPR001646">
    <property type="entry name" value="5peptide_repeat"/>
</dbReference>
<keyword evidence="4" id="KW-1185">Reference proteome</keyword>